<evidence type="ECO:0000313" key="3">
    <source>
        <dbReference type="Proteomes" id="UP000826195"/>
    </source>
</evidence>
<dbReference type="Pfam" id="PF12937">
    <property type="entry name" value="F-box-like"/>
    <property type="match status" value="1"/>
</dbReference>
<dbReference type="SUPFAM" id="SSF81383">
    <property type="entry name" value="F-box domain"/>
    <property type="match status" value="1"/>
</dbReference>
<feature type="domain" description="F-box" evidence="1">
    <location>
        <begin position="2"/>
        <end position="49"/>
    </location>
</feature>
<evidence type="ECO:0000259" key="1">
    <source>
        <dbReference type="PROSITE" id="PS50181"/>
    </source>
</evidence>
<proteinExistence type="predicted"/>
<organism evidence="2 3">
    <name type="scientific">Cotesia glomerata</name>
    <name type="common">Lepidopteran parasitic wasp</name>
    <name type="synonym">Apanteles glomeratus</name>
    <dbReference type="NCBI Taxonomy" id="32391"/>
    <lineage>
        <taxon>Eukaryota</taxon>
        <taxon>Metazoa</taxon>
        <taxon>Ecdysozoa</taxon>
        <taxon>Arthropoda</taxon>
        <taxon>Hexapoda</taxon>
        <taxon>Insecta</taxon>
        <taxon>Pterygota</taxon>
        <taxon>Neoptera</taxon>
        <taxon>Endopterygota</taxon>
        <taxon>Hymenoptera</taxon>
        <taxon>Apocrita</taxon>
        <taxon>Ichneumonoidea</taxon>
        <taxon>Braconidae</taxon>
        <taxon>Microgastrinae</taxon>
        <taxon>Cotesia</taxon>
    </lineage>
</organism>
<name>A0AAV7IS36_COTGL</name>
<dbReference type="Gene3D" id="1.20.1280.50">
    <property type="match status" value="1"/>
</dbReference>
<sequence length="463" mass="54921">MEGIYIYIPNHLLLQIFSCMDPVKLMKLRLVNSDWKAFIENECKIWRQLVCSSTEVKPWRYQLIKLKYPSMSCDSYDQLDADEFKELFISFIEWRKVYKSDHCQINCKIPEVQFLNWESGNDAVIDSVDKYIAIASLSEPVRIFLIDVDSNESIENPLELTSYFNEIIFNDISDVFHIKIWRPVPHKKYIFITAENKLILIIKSNDEVLIFDLNEKIFMRTPELLEYYNECDTIICRGSNDIYFGFENFGTSQLVFVKCQYDAINRKINNELLLYIDDYLAQRITERFFRFEDMVVINKVMIIAYQVRAHMRVTVIDFSEVDKFPLTIDVSDKAYTRKIFGKIDMFYISELLTGVAKNFFLDEFSRLKLLETKAAYPDGVTEITIIKFHLNNLYLITKKGQLLIYKLKNFEHLKYLDFDRLTPKVIDLKSRGSVKDIFFLELREKPIIVIARKYSPIILLYFH</sequence>
<dbReference type="AlphaFoldDB" id="A0AAV7IS36"/>
<keyword evidence="3" id="KW-1185">Reference proteome</keyword>
<reference evidence="2 3" key="1">
    <citation type="journal article" date="2021" name="J. Hered.">
        <title>A chromosome-level genome assembly of the parasitoid wasp, Cotesia glomerata (Hymenoptera: Braconidae).</title>
        <authorList>
            <person name="Pinto B.J."/>
            <person name="Weis J.J."/>
            <person name="Gamble T."/>
            <person name="Ode P.J."/>
            <person name="Paul R."/>
            <person name="Zaspel J.M."/>
        </authorList>
    </citation>
    <scope>NUCLEOTIDE SEQUENCE [LARGE SCALE GENOMIC DNA]</scope>
    <source>
        <strain evidence="2">CgM1</strain>
    </source>
</reference>
<dbReference type="SMART" id="SM00256">
    <property type="entry name" value="FBOX"/>
    <property type="match status" value="1"/>
</dbReference>
<gene>
    <name evidence="2" type="ORF">KQX54_019158</name>
</gene>
<accession>A0AAV7IS36</accession>
<dbReference type="InterPro" id="IPR036047">
    <property type="entry name" value="F-box-like_dom_sf"/>
</dbReference>
<protein>
    <recommendedName>
        <fullName evidence="1">F-box domain-containing protein</fullName>
    </recommendedName>
</protein>
<dbReference type="Proteomes" id="UP000826195">
    <property type="component" value="Unassembled WGS sequence"/>
</dbReference>
<dbReference type="PROSITE" id="PS50181">
    <property type="entry name" value="FBOX"/>
    <property type="match status" value="1"/>
</dbReference>
<dbReference type="InterPro" id="IPR001810">
    <property type="entry name" value="F-box_dom"/>
</dbReference>
<dbReference type="EMBL" id="JAHXZJ010001119">
    <property type="protein sequence ID" value="KAH0555470.1"/>
    <property type="molecule type" value="Genomic_DNA"/>
</dbReference>
<comment type="caution">
    <text evidence="2">The sequence shown here is derived from an EMBL/GenBank/DDBJ whole genome shotgun (WGS) entry which is preliminary data.</text>
</comment>
<evidence type="ECO:0000313" key="2">
    <source>
        <dbReference type="EMBL" id="KAH0555470.1"/>
    </source>
</evidence>